<dbReference type="Proteomes" id="UP000541154">
    <property type="component" value="Unassembled WGS sequence"/>
</dbReference>
<keyword evidence="3" id="KW-1185">Reference proteome</keyword>
<proteinExistence type="predicted"/>
<evidence type="ECO:0000313" key="3">
    <source>
        <dbReference type="Proteomes" id="UP000541154"/>
    </source>
</evidence>
<organism evidence="2 3">
    <name type="scientific">Petromyces alliaceus</name>
    <name type="common">Aspergillus alliaceus</name>
    <dbReference type="NCBI Taxonomy" id="209559"/>
    <lineage>
        <taxon>Eukaryota</taxon>
        <taxon>Fungi</taxon>
        <taxon>Dikarya</taxon>
        <taxon>Ascomycota</taxon>
        <taxon>Pezizomycotina</taxon>
        <taxon>Eurotiomycetes</taxon>
        <taxon>Eurotiomycetidae</taxon>
        <taxon>Eurotiales</taxon>
        <taxon>Aspergillaceae</taxon>
        <taxon>Aspergillus</taxon>
        <taxon>Aspergillus subgen. Circumdati</taxon>
    </lineage>
</organism>
<protein>
    <submittedName>
        <fullName evidence="2">Uncharacterized protein</fullName>
    </submittedName>
</protein>
<evidence type="ECO:0000313" key="2">
    <source>
        <dbReference type="EMBL" id="KAF5861625.1"/>
    </source>
</evidence>
<sequence>MAISVLDPAVGVHPEELGISVLDPVAEGPSDMSGHCLSGSGTSSFPTLLS</sequence>
<accession>A0A8H6A6T2</accession>
<gene>
    <name evidence="2" type="ORF">ETB97_012791</name>
</gene>
<dbReference type="EMBL" id="SPNV01000095">
    <property type="protein sequence ID" value="KAF5861625.1"/>
    <property type="molecule type" value="Genomic_DNA"/>
</dbReference>
<name>A0A8H6A6T2_PETAA</name>
<evidence type="ECO:0000256" key="1">
    <source>
        <dbReference type="SAM" id="MobiDB-lite"/>
    </source>
</evidence>
<feature type="compositionally biased region" description="Polar residues" evidence="1">
    <location>
        <begin position="39"/>
        <end position="50"/>
    </location>
</feature>
<comment type="caution">
    <text evidence="2">The sequence shown here is derived from an EMBL/GenBank/DDBJ whole genome shotgun (WGS) entry which is preliminary data.</text>
</comment>
<feature type="region of interest" description="Disordered" evidence="1">
    <location>
        <begin position="30"/>
        <end position="50"/>
    </location>
</feature>
<dbReference type="AlphaFoldDB" id="A0A8H6A6T2"/>
<reference evidence="2 3" key="1">
    <citation type="submission" date="2019-04" db="EMBL/GenBank/DDBJ databases">
        <title>Aspergillus burnettii sp. nov., novel species from soil in southeast Queensland.</title>
        <authorList>
            <person name="Gilchrist C.L.M."/>
            <person name="Pitt J.I."/>
            <person name="Lange L."/>
            <person name="Lacey H.J."/>
            <person name="Vuong D."/>
            <person name="Midgley D.J."/>
            <person name="Greenfield P."/>
            <person name="Bradbury M."/>
            <person name="Lacey E."/>
            <person name="Busk P.K."/>
            <person name="Pilgaard B."/>
            <person name="Chooi Y.H."/>
            <person name="Piggott A.M."/>
        </authorList>
    </citation>
    <scope>NUCLEOTIDE SEQUENCE [LARGE SCALE GENOMIC DNA]</scope>
    <source>
        <strain evidence="2 3">FRR 5400</strain>
    </source>
</reference>